<evidence type="ECO:0008006" key="3">
    <source>
        <dbReference type="Google" id="ProtNLM"/>
    </source>
</evidence>
<evidence type="ECO:0000313" key="2">
    <source>
        <dbReference type="EMBL" id="QJH93718.1"/>
    </source>
</evidence>
<proteinExistence type="predicted"/>
<accession>A0A6H1Z9C1</accession>
<dbReference type="EMBL" id="MT144591">
    <property type="protein sequence ID" value="QJH93718.1"/>
    <property type="molecule type" value="Genomic_DNA"/>
</dbReference>
<organism evidence="1">
    <name type="scientific">viral metagenome</name>
    <dbReference type="NCBI Taxonomy" id="1070528"/>
    <lineage>
        <taxon>unclassified sequences</taxon>
        <taxon>metagenomes</taxon>
        <taxon>organismal metagenomes</taxon>
    </lineage>
</organism>
<evidence type="ECO:0000313" key="1">
    <source>
        <dbReference type="EMBL" id="QJA44049.1"/>
    </source>
</evidence>
<dbReference type="AlphaFoldDB" id="A0A6H1Z9C1"/>
<reference evidence="1" key="1">
    <citation type="submission" date="2020-03" db="EMBL/GenBank/DDBJ databases">
        <title>The deep terrestrial virosphere.</title>
        <authorList>
            <person name="Holmfeldt K."/>
            <person name="Nilsson E."/>
            <person name="Simone D."/>
            <person name="Lopez-Fernandez M."/>
            <person name="Wu X."/>
            <person name="de Brujin I."/>
            <person name="Lundin D."/>
            <person name="Andersson A."/>
            <person name="Bertilsson S."/>
            <person name="Dopson M."/>
        </authorList>
    </citation>
    <scope>NUCLEOTIDE SEQUENCE</scope>
    <source>
        <strain evidence="1">TM448A00065</strain>
        <strain evidence="2">TM448B00134</strain>
    </source>
</reference>
<dbReference type="EMBL" id="MT143972">
    <property type="protein sequence ID" value="QJA44049.1"/>
    <property type="molecule type" value="Genomic_DNA"/>
</dbReference>
<protein>
    <recommendedName>
        <fullName evidence="3">Tail protein</fullName>
    </recommendedName>
</protein>
<name>A0A6H1Z9C1_9ZZZZ</name>
<sequence length="176" mass="19588">MKTIKISAEDFPAAVYAEVERFNKELVKAMRITAARSLGVVMEKINTAKPHSPVDNGLYRASWAVENHDDGATMYNPLIYAGIMELGRRAGRRPPPRDVIKRWVRRKFKIKVPKNETEESVLNHLAMIVQMNIARRGIKGRRPLARAMVNIRKIAKTEIDAAAARVASAAGSTGTP</sequence>
<gene>
    <name evidence="1" type="ORF">TM448A00065_0095</name>
    <name evidence="2" type="ORF">TM448B00134_0012</name>
</gene>